<accession>A0A7X1E727</accession>
<dbReference type="RefSeq" id="WP_185693895.1">
    <property type="nucleotide sequence ID" value="NZ_JACHVA010000125.1"/>
</dbReference>
<proteinExistence type="predicted"/>
<evidence type="ECO:0000313" key="1">
    <source>
        <dbReference type="EMBL" id="MBC2603262.1"/>
    </source>
</evidence>
<organism evidence="1 2">
    <name type="scientific">Puniceicoccus vermicola</name>
    <dbReference type="NCBI Taxonomy" id="388746"/>
    <lineage>
        <taxon>Bacteria</taxon>
        <taxon>Pseudomonadati</taxon>
        <taxon>Verrucomicrobiota</taxon>
        <taxon>Opitutia</taxon>
        <taxon>Puniceicoccales</taxon>
        <taxon>Puniceicoccaceae</taxon>
        <taxon>Puniceicoccus</taxon>
    </lineage>
</organism>
<protein>
    <recommendedName>
        <fullName evidence="3">Type II toxin-antitoxin system RelE/ParE family toxin</fullName>
    </recommendedName>
</protein>
<reference evidence="1 2" key="1">
    <citation type="submission" date="2020-07" db="EMBL/GenBank/DDBJ databases">
        <authorList>
            <person name="Feng X."/>
        </authorList>
    </citation>
    <scope>NUCLEOTIDE SEQUENCE [LARGE SCALE GENOMIC DNA]</scope>
    <source>
        <strain evidence="1 2">JCM14086</strain>
    </source>
</reference>
<dbReference type="EMBL" id="JACHVA010000125">
    <property type="protein sequence ID" value="MBC2603262.1"/>
    <property type="molecule type" value="Genomic_DNA"/>
</dbReference>
<sequence length="87" mass="10426">MADLRGSYCYYRGIDPELGRDFIEEYRTALAFAKSDPLVMRVFHGNDRRVFFRRFKSYALVYEAFEDAILVKAVADLRRKPFFWSKR</sequence>
<keyword evidence="2" id="KW-1185">Reference proteome</keyword>
<dbReference type="Proteomes" id="UP000525652">
    <property type="component" value="Unassembled WGS sequence"/>
</dbReference>
<gene>
    <name evidence="1" type="ORF">H5P30_15885</name>
</gene>
<evidence type="ECO:0000313" key="2">
    <source>
        <dbReference type="Proteomes" id="UP000525652"/>
    </source>
</evidence>
<name>A0A7X1E727_9BACT</name>
<dbReference type="AlphaFoldDB" id="A0A7X1E727"/>
<evidence type="ECO:0008006" key="3">
    <source>
        <dbReference type="Google" id="ProtNLM"/>
    </source>
</evidence>
<comment type="caution">
    <text evidence="1">The sequence shown here is derived from an EMBL/GenBank/DDBJ whole genome shotgun (WGS) entry which is preliminary data.</text>
</comment>